<gene>
    <name evidence="5" type="ORF">I2488_00235</name>
</gene>
<feature type="domain" description="Gfo/Idh/MocA-like oxidoreductase N-terminal" evidence="3">
    <location>
        <begin position="8"/>
        <end position="124"/>
    </location>
</feature>
<dbReference type="InterPro" id="IPR036291">
    <property type="entry name" value="NAD(P)-bd_dom_sf"/>
</dbReference>
<dbReference type="Pfam" id="PF01408">
    <property type="entry name" value="GFO_IDH_MocA"/>
    <property type="match status" value="1"/>
</dbReference>
<dbReference type="SUPFAM" id="SSF55347">
    <property type="entry name" value="Glyceraldehyde-3-phosphate dehydrogenase-like, C-terminal domain"/>
    <property type="match status" value="1"/>
</dbReference>
<evidence type="ECO:0000313" key="5">
    <source>
        <dbReference type="EMBL" id="MBF9149417.1"/>
    </source>
</evidence>
<protein>
    <submittedName>
        <fullName evidence="5">Gfo/Idh/MocA family oxidoreductase</fullName>
    </submittedName>
</protein>
<organism evidence="5 6">
    <name type="scientific">Novosphingobium jiangmenense</name>
    <dbReference type="NCBI Taxonomy" id="2791981"/>
    <lineage>
        <taxon>Bacteria</taxon>
        <taxon>Pseudomonadati</taxon>
        <taxon>Pseudomonadota</taxon>
        <taxon>Alphaproteobacteria</taxon>
        <taxon>Sphingomonadales</taxon>
        <taxon>Sphingomonadaceae</taxon>
        <taxon>Novosphingobium</taxon>
    </lineage>
</organism>
<dbReference type="InterPro" id="IPR051317">
    <property type="entry name" value="Gfo/Idh/MocA_oxidoreduct"/>
</dbReference>
<comment type="similarity">
    <text evidence="1">Belongs to the Gfo/Idh/MocA family.</text>
</comment>
<keyword evidence="2" id="KW-0560">Oxidoreductase</keyword>
<dbReference type="InterPro" id="IPR000683">
    <property type="entry name" value="Gfo/Idh/MocA-like_OxRdtase_N"/>
</dbReference>
<dbReference type="Pfam" id="PF22725">
    <property type="entry name" value="GFO_IDH_MocA_C3"/>
    <property type="match status" value="1"/>
</dbReference>
<dbReference type="SUPFAM" id="SSF51735">
    <property type="entry name" value="NAD(P)-binding Rossmann-fold domains"/>
    <property type="match status" value="1"/>
</dbReference>
<dbReference type="Gene3D" id="3.40.50.720">
    <property type="entry name" value="NAD(P)-binding Rossmann-like Domain"/>
    <property type="match status" value="1"/>
</dbReference>
<sequence length="341" mass="36044">MRDAVGLLLVGCGRISGAHLAALAGLEQEIRLVGAVDTDAAAAERTGAQHGVAAFTDLAAGLAAPGVDAVLIASPNALHGSQAAMALAAGKHVLVEKPLAETGAQARELAEAAQRRGLVLAAGHTYRHNAAVATLVDMMPQWGPLRAVEVSSCVFWDGPQAPWWAERTPEEGLILSLFAPHSLDFVQLVMGADDPLRVQVEAARWQGGWQGEDEAMILLGYPGRRMASVHISYNQRSVFDRKVLHFAGGVAEIEDGEVLKWNGGVLVAPPDGVLTNPRAMGGRKLGHFFAQQLREFAAAVRGEAHRLPTGHDAARLIDLIDRVKAAARSTCADAIDPEFVA</sequence>
<evidence type="ECO:0000256" key="2">
    <source>
        <dbReference type="ARBA" id="ARBA00023002"/>
    </source>
</evidence>
<reference evidence="5 6" key="1">
    <citation type="submission" date="2020-11" db="EMBL/GenBank/DDBJ databases">
        <title>The genome sequence of Novosphingobium sp. 1Y9A.</title>
        <authorList>
            <person name="Liu Y."/>
        </authorList>
    </citation>
    <scope>NUCLEOTIDE SEQUENCE [LARGE SCALE GENOMIC DNA]</scope>
    <source>
        <strain evidence="5 6">1Y9A</strain>
    </source>
</reference>
<dbReference type="PANTHER" id="PTHR43708">
    <property type="entry name" value="CONSERVED EXPRESSED OXIDOREDUCTASE (EUROFUNG)"/>
    <property type="match status" value="1"/>
</dbReference>
<comment type="caution">
    <text evidence="5">The sequence shown here is derived from an EMBL/GenBank/DDBJ whole genome shotgun (WGS) entry which is preliminary data.</text>
</comment>
<keyword evidence="6" id="KW-1185">Reference proteome</keyword>
<accession>A0ABS0HAW2</accession>
<dbReference type="Proteomes" id="UP000600799">
    <property type="component" value="Unassembled WGS sequence"/>
</dbReference>
<evidence type="ECO:0000259" key="3">
    <source>
        <dbReference type="Pfam" id="PF01408"/>
    </source>
</evidence>
<name>A0ABS0HAW2_9SPHN</name>
<proteinExistence type="inferred from homology"/>
<evidence type="ECO:0000313" key="6">
    <source>
        <dbReference type="Proteomes" id="UP000600799"/>
    </source>
</evidence>
<dbReference type="RefSeq" id="WP_196273804.1">
    <property type="nucleotide sequence ID" value="NZ_JADQDC010000001.1"/>
</dbReference>
<dbReference type="PANTHER" id="PTHR43708:SF5">
    <property type="entry name" value="CONSERVED EXPRESSED OXIDOREDUCTASE (EUROFUNG)-RELATED"/>
    <property type="match status" value="1"/>
</dbReference>
<evidence type="ECO:0000256" key="1">
    <source>
        <dbReference type="ARBA" id="ARBA00010928"/>
    </source>
</evidence>
<dbReference type="InterPro" id="IPR055170">
    <property type="entry name" value="GFO_IDH_MocA-like_dom"/>
</dbReference>
<evidence type="ECO:0000259" key="4">
    <source>
        <dbReference type="Pfam" id="PF22725"/>
    </source>
</evidence>
<dbReference type="Gene3D" id="3.30.360.10">
    <property type="entry name" value="Dihydrodipicolinate Reductase, domain 2"/>
    <property type="match status" value="1"/>
</dbReference>
<feature type="domain" description="GFO/IDH/MocA-like oxidoreductase" evidence="4">
    <location>
        <begin position="143"/>
        <end position="237"/>
    </location>
</feature>
<dbReference type="EMBL" id="JADQDC010000001">
    <property type="protein sequence ID" value="MBF9149417.1"/>
    <property type="molecule type" value="Genomic_DNA"/>
</dbReference>